<dbReference type="PANTHER" id="PTHR35527">
    <property type="entry name" value="CHOLOYLGLYCINE HYDROLASE"/>
    <property type="match status" value="1"/>
</dbReference>
<proteinExistence type="inferred from homology"/>
<evidence type="ECO:0000313" key="12">
    <source>
        <dbReference type="Proteomes" id="UP000886785"/>
    </source>
</evidence>
<dbReference type="CDD" id="cd00542">
    <property type="entry name" value="Ntn_PVA"/>
    <property type="match status" value="1"/>
</dbReference>
<dbReference type="InterPro" id="IPR052193">
    <property type="entry name" value="Peptidase_C59"/>
</dbReference>
<comment type="pathway">
    <text evidence="1">Lipid metabolism; bile acid biosynthesis.</text>
</comment>
<dbReference type="InterPro" id="IPR029055">
    <property type="entry name" value="Ntn_hydrolases_N"/>
</dbReference>
<evidence type="ECO:0000256" key="5">
    <source>
        <dbReference type="ARBA" id="ARBA00044769"/>
    </source>
</evidence>
<comment type="catalytic activity">
    <reaction evidence="9">
        <text>taurodeoxycholate + H2O = deoxycholate + taurine</text>
        <dbReference type="Rhea" id="RHEA:47556"/>
        <dbReference type="ChEBI" id="CHEBI:15377"/>
        <dbReference type="ChEBI" id="CHEBI:23614"/>
        <dbReference type="ChEBI" id="CHEBI:36261"/>
        <dbReference type="ChEBI" id="CHEBI:507393"/>
    </reaction>
    <physiologicalReaction direction="left-to-right" evidence="9">
        <dbReference type="Rhea" id="RHEA:47557"/>
    </physiologicalReaction>
</comment>
<evidence type="ECO:0000256" key="4">
    <source>
        <dbReference type="ARBA" id="ARBA00023098"/>
    </source>
</evidence>
<comment type="caution">
    <text evidence="11">The sequence shown here is derived from an EMBL/GenBank/DDBJ whole genome shotgun (WGS) entry which is preliminary data.</text>
</comment>
<dbReference type="PANTHER" id="PTHR35527:SF2">
    <property type="entry name" value="HYDROLASE"/>
    <property type="match status" value="1"/>
</dbReference>
<dbReference type="GO" id="GO:0045302">
    <property type="term" value="F:choloylglycine hydrolase activity"/>
    <property type="evidence" value="ECO:0007669"/>
    <property type="project" value="UniProtKB-EC"/>
</dbReference>
<accession>A0A9D1DR28</accession>
<evidence type="ECO:0000256" key="2">
    <source>
        <dbReference type="ARBA" id="ARBA00006625"/>
    </source>
</evidence>
<dbReference type="InterPro" id="IPR029132">
    <property type="entry name" value="CBAH/NAAA_C"/>
</dbReference>
<evidence type="ECO:0000256" key="3">
    <source>
        <dbReference type="ARBA" id="ARBA00022801"/>
    </source>
</evidence>
<evidence type="ECO:0000256" key="8">
    <source>
        <dbReference type="ARBA" id="ARBA00047285"/>
    </source>
</evidence>
<reference evidence="11" key="2">
    <citation type="journal article" date="2021" name="PeerJ">
        <title>Extensive microbial diversity within the chicken gut microbiome revealed by metagenomics and culture.</title>
        <authorList>
            <person name="Gilroy R."/>
            <person name="Ravi A."/>
            <person name="Getino M."/>
            <person name="Pursley I."/>
            <person name="Horton D.L."/>
            <person name="Alikhan N.F."/>
            <person name="Baker D."/>
            <person name="Gharbi K."/>
            <person name="Hall N."/>
            <person name="Watson M."/>
            <person name="Adriaenssens E.M."/>
            <person name="Foster-Nyarko E."/>
            <person name="Jarju S."/>
            <person name="Secka A."/>
            <person name="Antonio M."/>
            <person name="Oren A."/>
            <person name="Chaudhuri R.R."/>
            <person name="La Ragione R."/>
            <person name="Hildebrand F."/>
            <person name="Pallen M.J."/>
        </authorList>
    </citation>
    <scope>NUCLEOTIDE SEQUENCE</scope>
    <source>
        <strain evidence="11">ChiSjej1B19-7085</strain>
    </source>
</reference>
<gene>
    <name evidence="11" type="ORF">IAA54_06520</name>
</gene>
<keyword evidence="3 11" id="KW-0378">Hydrolase</keyword>
<dbReference type="EC" id="3.5.1.24" evidence="5"/>
<dbReference type="AlphaFoldDB" id="A0A9D1DR28"/>
<feature type="domain" description="Choloylglycine hydrolase/NAAA C-terminal" evidence="10">
    <location>
        <begin position="2"/>
        <end position="308"/>
    </location>
</feature>
<dbReference type="Gene3D" id="3.60.60.10">
    <property type="entry name" value="Penicillin V Acylase, Chain A"/>
    <property type="match status" value="1"/>
</dbReference>
<protein>
    <recommendedName>
        <fullName evidence="5">choloylglycine hydrolase</fullName>
        <ecNumber evidence="5">3.5.1.24</ecNumber>
    </recommendedName>
    <alternativeName>
        <fullName evidence="6">Bile salt hydrolase</fullName>
    </alternativeName>
    <alternativeName>
        <fullName evidence="7">Choloylglycine hydrolase</fullName>
    </alternativeName>
</protein>
<comment type="similarity">
    <text evidence="2">Belongs to the peptidase C59 family.</text>
</comment>
<evidence type="ECO:0000256" key="7">
    <source>
        <dbReference type="ARBA" id="ARBA00044806"/>
    </source>
</evidence>
<keyword evidence="4" id="KW-0443">Lipid metabolism</keyword>
<evidence type="ECO:0000256" key="1">
    <source>
        <dbReference type="ARBA" id="ARBA00004860"/>
    </source>
</evidence>
<dbReference type="NCBIfam" id="NF038245">
    <property type="entry name" value="bile_salt_hydro"/>
    <property type="match status" value="1"/>
</dbReference>
<dbReference type="SUPFAM" id="SSF56235">
    <property type="entry name" value="N-terminal nucleophile aminohydrolases (Ntn hydrolases)"/>
    <property type="match status" value="1"/>
</dbReference>
<name>A0A9D1DR28_9FIRM</name>
<evidence type="ECO:0000256" key="6">
    <source>
        <dbReference type="ARBA" id="ARBA00044804"/>
    </source>
</evidence>
<comment type="catalytic activity">
    <reaction evidence="8">
        <text>cholate + taurine = taurocholate + H2O</text>
        <dbReference type="Rhea" id="RHEA:47108"/>
        <dbReference type="ChEBI" id="CHEBI:15377"/>
        <dbReference type="ChEBI" id="CHEBI:29747"/>
        <dbReference type="ChEBI" id="CHEBI:36257"/>
        <dbReference type="ChEBI" id="CHEBI:507393"/>
    </reaction>
    <physiologicalReaction direction="right-to-left" evidence="8">
        <dbReference type="Rhea" id="RHEA:47110"/>
    </physiologicalReaction>
</comment>
<sequence length="322" mass="35777">MCTSIAMTGNEFYFGRNLDLEYSFGEKVFVTPRNYPIARKTGDPLEHHYAMIGMAGGAEDYPLYAEAANEKGLCMAGLNFPGNAQYAAQAEPGRENLTPYELILWVLGTCASVDEAKRLLENTRLTAIPFREGLPVAPLHWHIADREQSIVVESCADGLHVYDNPAGVLTNNPPFPYHLTNLRCYLNLTAKSPENRFGGGLGLEPFGQGMGAIGLPGDFSPSSRFVKASFLRENSAGDLTPAQFFHILDAVAMVRGAVVTPEGRCDITAYSCCIDADHGIYYYKTYENNQIAAVDLFREDLDGRELKRYELIRDQQIRWVNR</sequence>
<evidence type="ECO:0000259" key="10">
    <source>
        <dbReference type="Pfam" id="PF02275"/>
    </source>
</evidence>
<evidence type="ECO:0000313" key="11">
    <source>
        <dbReference type="EMBL" id="HIR57304.1"/>
    </source>
</evidence>
<reference evidence="11" key="1">
    <citation type="submission" date="2020-10" db="EMBL/GenBank/DDBJ databases">
        <authorList>
            <person name="Gilroy R."/>
        </authorList>
    </citation>
    <scope>NUCLEOTIDE SEQUENCE</scope>
    <source>
        <strain evidence="11">ChiSjej1B19-7085</strain>
    </source>
</reference>
<organism evidence="11 12">
    <name type="scientific">Candidatus Gallacutalibacter pullicola</name>
    <dbReference type="NCBI Taxonomy" id="2840830"/>
    <lineage>
        <taxon>Bacteria</taxon>
        <taxon>Bacillati</taxon>
        <taxon>Bacillota</taxon>
        <taxon>Clostridia</taxon>
        <taxon>Eubacteriales</taxon>
        <taxon>Candidatus Gallacutalibacter</taxon>
    </lineage>
</organism>
<dbReference type="EMBL" id="DVHF01000076">
    <property type="protein sequence ID" value="HIR57304.1"/>
    <property type="molecule type" value="Genomic_DNA"/>
</dbReference>
<dbReference type="Proteomes" id="UP000886785">
    <property type="component" value="Unassembled WGS sequence"/>
</dbReference>
<evidence type="ECO:0000256" key="9">
    <source>
        <dbReference type="ARBA" id="ARBA00048897"/>
    </source>
</evidence>
<dbReference type="InterPro" id="IPR047711">
    <property type="entry name" value="CBAH"/>
</dbReference>
<dbReference type="Pfam" id="PF02275">
    <property type="entry name" value="CBAH"/>
    <property type="match status" value="1"/>
</dbReference>
<dbReference type="GO" id="GO:0006629">
    <property type="term" value="P:lipid metabolic process"/>
    <property type="evidence" value="ECO:0007669"/>
    <property type="project" value="UniProtKB-KW"/>
</dbReference>